<keyword evidence="1" id="KW-0472">Membrane</keyword>
<dbReference type="HOGENOM" id="CLU_727467_0_0_0"/>
<sequence>MYFIWKAVDWTAGAVPRAKSIFLLIAGFFFLAIQGEGMQYTPVRFLSSIILALWVERAYRSGKNLFLVFSIAGVGATLVLLFSPDQGIQFMIGTLLYFTLCQRNPRKGLYPALILFCLFSVAAVALGWRLGEFKYFVRIGGGALNFPLLFSLTSVIVLLYVVFAGAIAIAAYRNKQLDHPLIYLLALALITMPPAMGRCDPGHIFINTIGAALAVMVVFAQHKVFSVWVRFPLLVCWPSFTSRRYGQIKRSQCHFRRWLRSLSVILKLLVSTNGWRCECTGRWSQAKEFARCTLSLTFLKENGFPMEQRCSHLWDRVSASIPRSAAYEFSPAVIQEACSRPITFPKKKSETCSAIQRVLFSWLRTGKGDALLIQRTCARR</sequence>
<evidence type="ECO:0000256" key="1">
    <source>
        <dbReference type="SAM" id="Phobius"/>
    </source>
</evidence>
<dbReference type="AlphaFoldDB" id="E8UXH0"/>
<feature type="transmembrane region" description="Helical" evidence="1">
    <location>
        <begin position="64"/>
        <end position="81"/>
    </location>
</feature>
<keyword evidence="1" id="KW-1133">Transmembrane helix</keyword>
<accession>E8UXH0</accession>
<feature type="transmembrane region" description="Helical" evidence="1">
    <location>
        <begin position="20"/>
        <end position="43"/>
    </location>
</feature>
<feature type="transmembrane region" description="Helical" evidence="1">
    <location>
        <begin position="179"/>
        <end position="196"/>
    </location>
</feature>
<keyword evidence="3" id="KW-1185">Reference proteome</keyword>
<reference evidence="2 3" key="1">
    <citation type="journal article" date="2012" name="Stand. Genomic Sci.">
        <title>Complete genome sequence of Terriglobus saanensis type strain SP1PR4(T), an Acidobacteria from tundra soil.</title>
        <authorList>
            <person name="Rawat S.R."/>
            <person name="Mannisto M.K."/>
            <person name="Starovoytov V."/>
            <person name="Goodwin L."/>
            <person name="Nolan M."/>
            <person name="Hauser L."/>
            <person name="Land M."/>
            <person name="Davenport K.W."/>
            <person name="Woyke T."/>
            <person name="Haggblom M.M."/>
        </authorList>
    </citation>
    <scope>NUCLEOTIDE SEQUENCE</scope>
    <source>
        <strain evidence="3">ATCC BAA-1853 / DSM 23119 / SP1PR4</strain>
    </source>
</reference>
<dbReference type="Proteomes" id="UP000006844">
    <property type="component" value="Chromosome"/>
</dbReference>
<organism evidence="2 3">
    <name type="scientific">Terriglobus saanensis (strain ATCC BAA-1853 / DSM 23119 / SP1PR4)</name>
    <dbReference type="NCBI Taxonomy" id="401053"/>
    <lineage>
        <taxon>Bacteria</taxon>
        <taxon>Pseudomonadati</taxon>
        <taxon>Acidobacteriota</taxon>
        <taxon>Terriglobia</taxon>
        <taxon>Terriglobales</taxon>
        <taxon>Acidobacteriaceae</taxon>
        <taxon>Terriglobus</taxon>
    </lineage>
</organism>
<keyword evidence="1" id="KW-0812">Transmembrane</keyword>
<evidence type="ECO:0000313" key="2">
    <source>
        <dbReference type="EMBL" id="ADV84194.1"/>
    </source>
</evidence>
<feature type="transmembrane region" description="Helical" evidence="1">
    <location>
        <begin position="202"/>
        <end position="220"/>
    </location>
</feature>
<protein>
    <submittedName>
        <fullName evidence="2">Uncharacterized protein</fullName>
    </submittedName>
</protein>
<dbReference type="KEGG" id="tsa:AciPR4_3440"/>
<gene>
    <name evidence="2" type="ordered locus">AciPR4_3440</name>
</gene>
<proteinExistence type="predicted"/>
<name>E8UXH0_TERSS</name>
<dbReference type="EMBL" id="CP002467">
    <property type="protein sequence ID" value="ADV84194.1"/>
    <property type="molecule type" value="Genomic_DNA"/>
</dbReference>
<feature type="transmembrane region" description="Helical" evidence="1">
    <location>
        <begin position="109"/>
        <end position="128"/>
    </location>
</feature>
<feature type="transmembrane region" description="Helical" evidence="1">
    <location>
        <begin position="148"/>
        <end position="172"/>
    </location>
</feature>
<evidence type="ECO:0000313" key="3">
    <source>
        <dbReference type="Proteomes" id="UP000006844"/>
    </source>
</evidence>